<comment type="caution">
    <text evidence="1">The sequence shown here is derived from an EMBL/GenBank/DDBJ whole genome shotgun (WGS) entry which is preliminary data.</text>
</comment>
<dbReference type="EMBL" id="AWRC01000002">
    <property type="protein sequence ID" value="OLW05094.1"/>
    <property type="molecule type" value="Genomic_DNA"/>
</dbReference>
<dbReference type="AlphaFoldDB" id="A0A3S5YQV7"/>
<name>A0A3S5YQV7_SALER</name>
<organism evidence="1">
    <name type="scientific">Salmonella enterica subsp. arizonae serovar 18:z4,z23:- str. CVM N26626</name>
    <dbReference type="NCBI Taxonomy" id="1395119"/>
    <lineage>
        <taxon>Bacteria</taxon>
        <taxon>Pseudomonadati</taxon>
        <taxon>Pseudomonadota</taxon>
        <taxon>Gammaproteobacteria</taxon>
        <taxon>Enterobacterales</taxon>
        <taxon>Enterobacteriaceae</taxon>
        <taxon>Salmonella</taxon>
    </lineage>
</organism>
<accession>A0A3S5YQV7</accession>
<evidence type="ECO:0000313" key="1">
    <source>
        <dbReference type="EMBL" id="OLW05094.1"/>
    </source>
</evidence>
<dbReference type="Proteomes" id="UP000868500">
    <property type="component" value="Unassembled WGS sequence"/>
</dbReference>
<reference evidence="1" key="1">
    <citation type="submission" date="2013-09" db="EMBL/GenBank/DDBJ databases">
        <title>Salmonella enterica subsp. IIIa serovar 18:z4:z23:-.</title>
        <authorList>
            <person name="Chen Y."/>
            <person name="Li C."/>
            <person name="Mcdermott P."/>
            <person name="Zhao S."/>
        </authorList>
    </citation>
    <scope>NUCLEOTIDE SEQUENCE [LARGE SCALE GENOMIC DNA]</scope>
    <source>
        <strain evidence="1">N26626</strain>
    </source>
</reference>
<gene>
    <name evidence="1" type="ORF">P298_04805</name>
</gene>
<proteinExistence type="predicted"/>
<protein>
    <submittedName>
        <fullName evidence="1">Uncharacterized protein</fullName>
    </submittedName>
</protein>
<sequence length="77" mass="9491">MILANTNETVKNYKFFIIQFKQTTIIQRLNKRIDYEKELFSPSDNDYLHLYFFCLREYQRLQSYDLESSGIFSIYRK</sequence>